<keyword evidence="2" id="KW-1185">Reference proteome</keyword>
<dbReference type="Proteomes" id="UP001485301">
    <property type="component" value="Chromosome"/>
</dbReference>
<reference evidence="1" key="1">
    <citation type="submission" date="2024-04" db="EMBL/GenBank/DDBJ databases">
        <title>Complete genome sequence of Sphingobacterium thalpophiium BAA-1094.</title>
        <authorList>
            <person name="Adaikpoh B.I."/>
        </authorList>
    </citation>
    <scope>NUCLEOTIDE SEQUENCE</scope>
    <source>
        <strain evidence="1">BAA-1094</strain>
    </source>
</reference>
<sequence>MDKNKIILIIDDDQNNIFALKLALKSRGFQAIGCLSAEEGLAQLRDHAGIGLVLMDMMMPEIDGYEATKLIRQSWNASELPIIAVTAQAMTGDREKCLSAGANGYISKPIDIELLVQMIRKIAG</sequence>
<name>A0ACD5C444_9SPHI</name>
<gene>
    <name evidence="1" type="ORF">AACH28_02735</name>
</gene>
<evidence type="ECO:0000313" key="2">
    <source>
        <dbReference type="Proteomes" id="UP001485301"/>
    </source>
</evidence>
<accession>A0ACD5C444</accession>
<proteinExistence type="predicted"/>
<evidence type="ECO:0000313" key="1">
    <source>
        <dbReference type="EMBL" id="WZN56457.1"/>
    </source>
</evidence>
<organism evidence="1 2">
    <name type="scientific">Sphingobacterium thalpophilum</name>
    <dbReference type="NCBI Taxonomy" id="259"/>
    <lineage>
        <taxon>Bacteria</taxon>
        <taxon>Pseudomonadati</taxon>
        <taxon>Bacteroidota</taxon>
        <taxon>Sphingobacteriia</taxon>
        <taxon>Sphingobacteriales</taxon>
        <taxon>Sphingobacteriaceae</taxon>
        <taxon>Sphingobacterium</taxon>
    </lineage>
</organism>
<protein>
    <submittedName>
        <fullName evidence="1">Response regulator</fullName>
    </submittedName>
</protein>
<dbReference type="EMBL" id="CP151087">
    <property type="protein sequence ID" value="WZN56457.1"/>
    <property type="molecule type" value="Genomic_DNA"/>
</dbReference>